<organism evidence="2 3">
    <name type="scientific">Penicillium alfredii</name>
    <dbReference type="NCBI Taxonomy" id="1506179"/>
    <lineage>
        <taxon>Eukaryota</taxon>
        <taxon>Fungi</taxon>
        <taxon>Dikarya</taxon>
        <taxon>Ascomycota</taxon>
        <taxon>Pezizomycotina</taxon>
        <taxon>Eurotiomycetes</taxon>
        <taxon>Eurotiomycetidae</taxon>
        <taxon>Eurotiales</taxon>
        <taxon>Aspergillaceae</taxon>
        <taxon>Penicillium</taxon>
    </lineage>
</organism>
<evidence type="ECO:0000256" key="1">
    <source>
        <dbReference type="SAM" id="SignalP"/>
    </source>
</evidence>
<protein>
    <submittedName>
        <fullName evidence="2">Uncharacterized protein</fullName>
    </submittedName>
</protein>
<feature type="signal peptide" evidence="1">
    <location>
        <begin position="1"/>
        <end position="18"/>
    </location>
</feature>
<dbReference type="AlphaFoldDB" id="A0A9W9GBC5"/>
<dbReference type="OrthoDB" id="4366662at2759"/>
<sequence>MKFTGFAVSLALAGVVSAGVIPAASNIDGTVAGTEGAAVGAVAPVTDSTGHIVDDATHSVRGLGGAIKRDAGNEVGAATQALPGAVNGATGIAGSAVGTTESTVSGAAGTVEGTVAGLGSHKRDDLGGAVSGAGNTVDSTVGSTVGSTVPAAVSGMFNFAGEIRGEDD</sequence>
<comment type="caution">
    <text evidence="2">The sequence shown here is derived from an EMBL/GenBank/DDBJ whole genome shotgun (WGS) entry which is preliminary data.</text>
</comment>
<dbReference type="Proteomes" id="UP001141434">
    <property type="component" value="Unassembled WGS sequence"/>
</dbReference>
<keyword evidence="1" id="KW-0732">Signal</keyword>
<dbReference type="RefSeq" id="XP_056516598.1">
    <property type="nucleotide sequence ID" value="XM_056651748.1"/>
</dbReference>
<evidence type="ECO:0000313" key="2">
    <source>
        <dbReference type="EMBL" id="KAJ5115407.1"/>
    </source>
</evidence>
<dbReference type="EMBL" id="JAPMSZ010000001">
    <property type="protein sequence ID" value="KAJ5115407.1"/>
    <property type="molecule type" value="Genomic_DNA"/>
</dbReference>
<gene>
    <name evidence="2" type="ORF">NUU61_001166</name>
</gene>
<proteinExistence type="predicted"/>
<keyword evidence="3" id="KW-1185">Reference proteome</keyword>
<evidence type="ECO:0000313" key="3">
    <source>
        <dbReference type="Proteomes" id="UP001141434"/>
    </source>
</evidence>
<feature type="chain" id="PRO_5041000170" evidence="1">
    <location>
        <begin position="19"/>
        <end position="168"/>
    </location>
</feature>
<dbReference type="GeneID" id="81390916"/>
<name>A0A9W9GBC5_9EURO</name>
<reference evidence="2" key="2">
    <citation type="journal article" date="2023" name="IMA Fungus">
        <title>Comparative genomic study of the Penicillium genus elucidates a diverse pangenome and 15 lateral gene transfer events.</title>
        <authorList>
            <person name="Petersen C."/>
            <person name="Sorensen T."/>
            <person name="Nielsen M.R."/>
            <person name="Sondergaard T.E."/>
            <person name="Sorensen J.L."/>
            <person name="Fitzpatrick D.A."/>
            <person name="Frisvad J.C."/>
            <person name="Nielsen K.L."/>
        </authorList>
    </citation>
    <scope>NUCLEOTIDE SEQUENCE</scope>
    <source>
        <strain evidence="2">IBT 34128</strain>
    </source>
</reference>
<reference evidence="2" key="1">
    <citation type="submission" date="2022-11" db="EMBL/GenBank/DDBJ databases">
        <authorList>
            <person name="Petersen C."/>
        </authorList>
    </citation>
    <scope>NUCLEOTIDE SEQUENCE</scope>
    <source>
        <strain evidence="2">IBT 34128</strain>
    </source>
</reference>
<accession>A0A9W9GBC5</accession>